<organism evidence="6 7">
    <name type="scientific">Pocillopora damicornis</name>
    <name type="common">Cauliflower coral</name>
    <name type="synonym">Millepora damicornis</name>
    <dbReference type="NCBI Taxonomy" id="46731"/>
    <lineage>
        <taxon>Eukaryota</taxon>
        <taxon>Metazoa</taxon>
        <taxon>Cnidaria</taxon>
        <taxon>Anthozoa</taxon>
        <taxon>Hexacorallia</taxon>
        <taxon>Scleractinia</taxon>
        <taxon>Astrocoeniina</taxon>
        <taxon>Pocilloporidae</taxon>
        <taxon>Pocillopora</taxon>
    </lineage>
</organism>
<dbReference type="Gene3D" id="1.10.443.10">
    <property type="entry name" value="Intergrase catalytic core"/>
    <property type="match status" value="1"/>
</dbReference>
<dbReference type="OrthoDB" id="5963905at2759"/>
<accession>A0A3M6U0L7</accession>
<feature type="domain" description="ZMYM2-like/QRICH1 C-terminal" evidence="5">
    <location>
        <begin position="1"/>
        <end position="143"/>
    </location>
</feature>
<dbReference type="PANTHER" id="PTHR21446">
    <property type="entry name" value="DUF3504 DOMAIN-CONTAINING PROTEIN"/>
    <property type="match status" value="1"/>
</dbReference>
<dbReference type="InterPro" id="IPR011010">
    <property type="entry name" value="DNA_brk_join_enz"/>
</dbReference>
<comment type="caution">
    <text evidence="6">The sequence shown here is derived from an EMBL/GenBank/DDBJ whole genome shotgun (WGS) entry which is preliminary data.</text>
</comment>
<dbReference type="Proteomes" id="UP000275408">
    <property type="component" value="Unassembled WGS sequence"/>
</dbReference>
<evidence type="ECO:0000313" key="7">
    <source>
        <dbReference type="Proteomes" id="UP000275408"/>
    </source>
</evidence>
<sequence length="275" mass="30953">MLWSEQSLGDSSPRVLSQTMWWILTQHFGLRGRQEHHSMEVEDFSFCVDDSGTEYVTFKENPTKTRQGGLNTKHRSVLPKMFATGGQRCPVELLKQYLSRRPKELRDKGPFYLAIIENPKTNVWYKKQRLGVNSIDNMMKSVVKNTALETSKKKLTNHTARKTVVKKLRAASVERQSIIQVTGHASEKSLNYDEGSEKEQRQLSNIISNAPQSAASSSFPGLPMWSSPATTSTCEQVKTSGHAFIVNNFHNCQVTFNVIQGQCSSPKSTSQNVIL</sequence>
<protein>
    <recommendedName>
        <fullName evidence="5">ZMYM2-like/QRICH1 C-terminal domain-containing protein</fullName>
    </recommendedName>
</protein>
<dbReference type="GO" id="GO:0003677">
    <property type="term" value="F:DNA binding"/>
    <property type="evidence" value="ECO:0007669"/>
    <property type="project" value="InterPro"/>
</dbReference>
<keyword evidence="4" id="KW-0233">DNA recombination</keyword>
<dbReference type="InterPro" id="IPR021893">
    <property type="entry name" value="ZMYM2-like_C"/>
</dbReference>
<evidence type="ECO:0000256" key="3">
    <source>
        <dbReference type="ARBA" id="ARBA00022843"/>
    </source>
</evidence>
<evidence type="ECO:0000256" key="1">
    <source>
        <dbReference type="ARBA" id="ARBA00022499"/>
    </source>
</evidence>
<reference evidence="6 7" key="1">
    <citation type="journal article" date="2018" name="Sci. Rep.">
        <title>Comparative analysis of the Pocillopora damicornis genome highlights role of immune system in coral evolution.</title>
        <authorList>
            <person name="Cunning R."/>
            <person name="Bay R.A."/>
            <person name="Gillette P."/>
            <person name="Baker A.C."/>
            <person name="Traylor-Knowles N."/>
        </authorList>
    </citation>
    <scope>NUCLEOTIDE SEQUENCE [LARGE SCALE GENOMIC DNA]</scope>
    <source>
        <strain evidence="6">RSMAS</strain>
        <tissue evidence="6">Whole animal</tissue>
    </source>
</reference>
<evidence type="ECO:0000259" key="5">
    <source>
        <dbReference type="Pfam" id="PF12012"/>
    </source>
</evidence>
<keyword evidence="1" id="KW-1017">Isopeptide bond</keyword>
<dbReference type="Pfam" id="PF12012">
    <property type="entry name" value="DUF3504"/>
    <property type="match status" value="1"/>
</dbReference>
<evidence type="ECO:0000313" key="6">
    <source>
        <dbReference type="EMBL" id="RMX47203.1"/>
    </source>
</evidence>
<dbReference type="EMBL" id="RCHS01002465">
    <property type="protein sequence ID" value="RMX47203.1"/>
    <property type="molecule type" value="Genomic_DNA"/>
</dbReference>
<dbReference type="InterPro" id="IPR013762">
    <property type="entry name" value="Integrase-like_cat_sf"/>
</dbReference>
<dbReference type="AlphaFoldDB" id="A0A3M6U0L7"/>
<dbReference type="OMA" id="KXASETH"/>
<name>A0A3M6U0L7_POCDA</name>
<keyword evidence="2" id="KW-0597">Phosphoprotein</keyword>
<evidence type="ECO:0000256" key="2">
    <source>
        <dbReference type="ARBA" id="ARBA00022553"/>
    </source>
</evidence>
<dbReference type="InterPro" id="IPR052787">
    <property type="entry name" value="MAVS"/>
</dbReference>
<dbReference type="GO" id="GO:0015074">
    <property type="term" value="P:DNA integration"/>
    <property type="evidence" value="ECO:0007669"/>
    <property type="project" value="InterPro"/>
</dbReference>
<gene>
    <name evidence="6" type="ORF">pdam_00023704</name>
</gene>
<dbReference type="SUPFAM" id="SSF56349">
    <property type="entry name" value="DNA breaking-rejoining enzymes"/>
    <property type="match status" value="1"/>
</dbReference>
<keyword evidence="7" id="KW-1185">Reference proteome</keyword>
<evidence type="ECO:0000256" key="4">
    <source>
        <dbReference type="ARBA" id="ARBA00023172"/>
    </source>
</evidence>
<proteinExistence type="predicted"/>
<keyword evidence="3" id="KW-0832">Ubl conjugation</keyword>
<dbReference type="PANTHER" id="PTHR21446:SF12">
    <property type="entry name" value="POTASSIUM CHANNEL TETRAMERIZATION DOMAIN CONTAINING 1"/>
    <property type="match status" value="1"/>
</dbReference>
<dbReference type="GO" id="GO:0006310">
    <property type="term" value="P:DNA recombination"/>
    <property type="evidence" value="ECO:0007669"/>
    <property type="project" value="UniProtKB-KW"/>
</dbReference>